<feature type="transmembrane region" description="Helical" evidence="2">
    <location>
        <begin position="114"/>
        <end position="133"/>
    </location>
</feature>
<dbReference type="AlphaFoldDB" id="A0A1M5KFU4"/>
<keyword evidence="2" id="KW-1133">Transmembrane helix</keyword>
<feature type="compositionally biased region" description="Low complexity" evidence="1">
    <location>
        <begin position="178"/>
        <end position="230"/>
    </location>
</feature>
<dbReference type="GO" id="GO:0031012">
    <property type="term" value="C:extracellular matrix"/>
    <property type="evidence" value="ECO:0007669"/>
    <property type="project" value="TreeGrafter"/>
</dbReference>
<dbReference type="PANTHER" id="PTHR24023">
    <property type="entry name" value="COLLAGEN ALPHA"/>
    <property type="match status" value="1"/>
</dbReference>
<feature type="transmembrane region" description="Helical" evidence="2">
    <location>
        <begin position="85"/>
        <end position="107"/>
    </location>
</feature>
<organism evidence="3 4">
    <name type="scientific">Streptoalloteichus hindustanus</name>
    <dbReference type="NCBI Taxonomy" id="2017"/>
    <lineage>
        <taxon>Bacteria</taxon>
        <taxon>Bacillati</taxon>
        <taxon>Actinomycetota</taxon>
        <taxon>Actinomycetes</taxon>
        <taxon>Pseudonocardiales</taxon>
        <taxon>Pseudonocardiaceae</taxon>
        <taxon>Streptoalloteichus</taxon>
    </lineage>
</organism>
<name>A0A1M5KFU4_STRHI</name>
<feature type="compositionally biased region" description="Low complexity" evidence="1">
    <location>
        <begin position="155"/>
        <end position="170"/>
    </location>
</feature>
<dbReference type="STRING" id="2017.SAMN05444320_109259"/>
<evidence type="ECO:0000313" key="3">
    <source>
        <dbReference type="EMBL" id="SHG51611.1"/>
    </source>
</evidence>
<proteinExistence type="predicted"/>
<dbReference type="GO" id="GO:0030198">
    <property type="term" value="P:extracellular matrix organization"/>
    <property type="evidence" value="ECO:0007669"/>
    <property type="project" value="TreeGrafter"/>
</dbReference>
<keyword evidence="2" id="KW-0812">Transmembrane</keyword>
<feature type="transmembrane region" description="Helical" evidence="2">
    <location>
        <begin position="53"/>
        <end position="79"/>
    </location>
</feature>
<keyword evidence="2" id="KW-0472">Membrane</keyword>
<dbReference type="PANTHER" id="PTHR24023:SF1112">
    <property type="entry name" value="COL_CUTICLE_N DOMAIN-CONTAINING PROTEIN-RELATED"/>
    <property type="match status" value="1"/>
</dbReference>
<dbReference type="GO" id="GO:0005615">
    <property type="term" value="C:extracellular space"/>
    <property type="evidence" value="ECO:0007669"/>
    <property type="project" value="TreeGrafter"/>
</dbReference>
<dbReference type="Pfam" id="PF17270">
    <property type="entry name" value="DUF5336"/>
    <property type="match status" value="1"/>
</dbReference>
<evidence type="ECO:0008006" key="5">
    <source>
        <dbReference type="Google" id="ProtNLM"/>
    </source>
</evidence>
<keyword evidence="4" id="KW-1185">Reference proteome</keyword>
<sequence>MTFPTGAPGAAPSQPGSGFGLAKILHLATAGLGLLILFLGFAKMLDFRPESFYGALTPLAIPALFCIAGVVAASVVVPGDHKPGILPAAITVPMILALTFGALATSVDLGTGTILILIFGWLQAIAAVAAFLFDVGILKQPEPKPQFGQPGGWNPQSGGFPQQPGQFGQPGQPGPYGQPGQFGQPQQPGQFGQPGQPAQPGQPGQYGQPQQPGQPGHFGQPGQPGQDPGQFGAGPAGPQGTQQFQPGTPPGGFGAPGH</sequence>
<evidence type="ECO:0000256" key="2">
    <source>
        <dbReference type="SAM" id="Phobius"/>
    </source>
</evidence>
<dbReference type="InterPro" id="IPR035166">
    <property type="entry name" value="DUF5336"/>
</dbReference>
<accession>A0A1M5KFU4</accession>
<reference evidence="3 4" key="1">
    <citation type="submission" date="2016-11" db="EMBL/GenBank/DDBJ databases">
        <authorList>
            <person name="Jaros S."/>
            <person name="Januszkiewicz K."/>
            <person name="Wedrychowicz H."/>
        </authorList>
    </citation>
    <scope>NUCLEOTIDE SEQUENCE [LARGE SCALE GENOMIC DNA]</scope>
    <source>
        <strain evidence="3 4">DSM 44523</strain>
    </source>
</reference>
<dbReference type="RefSeq" id="WP_073488021.1">
    <property type="nucleotide sequence ID" value="NZ_FQVN01000009.1"/>
</dbReference>
<evidence type="ECO:0000313" key="4">
    <source>
        <dbReference type="Proteomes" id="UP000184501"/>
    </source>
</evidence>
<dbReference type="OrthoDB" id="3698541at2"/>
<dbReference type="InterPro" id="IPR050149">
    <property type="entry name" value="Collagen_superfamily"/>
</dbReference>
<dbReference type="Proteomes" id="UP000184501">
    <property type="component" value="Unassembled WGS sequence"/>
</dbReference>
<dbReference type="GO" id="GO:0030020">
    <property type="term" value="F:extracellular matrix structural constituent conferring tensile strength"/>
    <property type="evidence" value="ECO:0007669"/>
    <property type="project" value="TreeGrafter"/>
</dbReference>
<evidence type="ECO:0000256" key="1">
    <source>
        <dbReference type="SAM" id="MobiDB-lite"/>
    </source>
</evidence>
<feature type="transmembrane region" description="Helical" evidence="2">
    <location>
        <begin position="20"/>
        <end position="41"/>
    </location>
</feature>
<gene>
    <name evidence="3" type="ORF">SAMN05444320_109259</name>
</gene>
<protein>
    <recommendedName>
        <fullName evidence="5">Collagen triple helix repeat-containing protein</fullName>
    </recommendedName>
</protein>
<feature type="region of interest" description="Disordered" evidence="1">
    <location>
        <begin position="143"/>
        <end position="258"/>
    </location>
</feature>
<dbReference type="EMBL" id="FQVN01000009">
    <property type="protein sequence ID" value="SHG51611.1"/>
    <property type="molecule type" value="Genomic_DNA"/>
</dbReference>